<dbReference type="CDD" id="cd18186">
    <property type="entry name" value="BTB_POZ_ZBTB_KLHL-like"/>
    <property type="match status" value="1"/>
</dbReference>
<accession>A0AAN5D1W9</accession>
<evidence type="ECO:0000313" key="3">
    <source>
        <dbReference type="EMBL" id="GMR54844.1"/>
    </source>
</evidence>
<dbReference type="SUPFAM" id="SSF54695">
    <property type="entry name" value="POZ domain"/>
    <property type="match status" value="1"/>
</dbReference>
<name>A0AAN5D1W9_9BILA</name>
<dbReference type="PANTHER" id="PTHR47022">
    <property type="entry name" value="BTB AND MATH DOMAIN-CONTAINING PROTEIN 36-RELATED"/>
    <property type="match status" value="1"/>
</dbReference>
<dbReference type="PROSITE" id="PS50144">
    <property type="entry name" value="MATH"/>
    <property type="match status" value="1"/>
</dbReference>
<dbReference type="PANTHER" id="PTHR47022:SF1">
    <property type="entry name" value="BTB AND MATH DOMAIN-CONTAINING PROTEIN 36-RELATED"/>
    <property type="match status" value="1"/>
</dbReference>
<dbReference type="EMBL" id="BTRK01000005">
    <property type="protein sequence ID" value="GMR54844.1"/>
    <property type="molecule type" value="Genomic_DNA"/>
</dbReference>
<protein>
    <recommendedName>
        <fullName evidence="5">BTB domain-containing protein</fullName>
    </recommendedName>
</protein>
<dbReference type="Gene3D" id="3.30.710.10">
    <property type="entry name" value="Potassium Channel Kv1.1, Chain A"/>
    <property type="match status" value="1"/>
</dbReference>
<dbReference type="AlphaFoldDB" id="A0AAN5D1W9"/>
<comment type="caution">
    <text evidence="3">The sequence shown here is derived from an EMBL/GenBank/DDBJ whole genome shotgun (WGS) entry which is preliminary data.</text>
</comment>
<dbReference type="InterPro" id="IPR002083">
    <property type="entry name" value="MATH/TRAF_dom"/>
</dbReference>
<gene>
    <name evidence="3" type="ORF">PMAYCL1PPCAC_25039</name>
</gene>
<feature type="non-terminal residue" evidence="3">
    <location>
        <position position="105"/>
    </location>
</feature>
<organism evidence="3 4">
    <name type="scientific">Pristionchus mayeri</name>
    <dbReference type="NCBI Taxonomy" id="1317129"/>
    <lineage>
        <taxon>Eukaryota</taxon>
        <taxon>Metazoa</taxon>
        <taxon>Ecdysozoa</taxon>
        <taxon>Nematoda</taxon>
        <taxon>Chromadorea</taxon>
        <taxon>Rhabditida</taxon>
        <taxon>Rhabditina</taxon>
        <taxon>Diplogasteromorpha</taxon>
        <taxon>Diplogasteroidea</taxon>
        <taxon>Neodiplogasteridae</taxon>
        <taxon>Pristionchus</taxon>
    </lineage>
</organism>
<feature type="domain" description="MATH" evidence="2">
    <location>
        <begin position="1"/>
        <end position="32"/>
    </location>
</feature>
<dbReference type="InterPro" id="IPR011333">
    <property type="entry name" value="SKP1/BTB/POZ_sf"/>
</dbReference>
<evidence type="ECO:0000259" key="2">
    <source>
        <dbReference type="PROSITE" id="PS50144"/>
    </source>
</evidence>
<sequence length="105" mass="12220">CWGFSDYITWEELTSTGQDYVIDGTFIIDLRLKLEDLVGLRKVDRPDFFEANDPLHGVTLIINGDKIYASKQILALHSQVFHKMFFGQFKEKYSSEVELQDINKE</sequence>
<keyword evidence="4" id="KW-1185">Reference proteome</keyword>
<proteinExistence type="predicted"/>
<dbReference type="Proteomes" id="UP001328107">
    <property type="component" value="Unassembled WGS sequence"/>
</dbReference>
<dbReference type="Pfam" id="PF00651">
    <property type="entry name" value="BTB"/>
    <property type="match status" value="1"/>
</dbReference>
<dbReference type="InterPro" id="IPR000210">
    <property type="entry name" value="BTB/POZ_dom"/>
</dbReference>
<evidence type="ECO:0008006" key="5">
    <source>
        <dbReference type="Google" id="ProtNLM"/>
    </source>
</evidence>
<reference evidence="4" key="1">
    <citation type="submission" date="2022-10" db="EMBL/GenBank/DDBJ databases">
        <title>Genome assembly of Pristionchus species.</title>
        <authorList>
            <person name="Yoshida K."/>
            <person name="Sommer R.J."/>
        </authorList>
    </citation>
    <scope>NUCLEOTIDE SEQUENCE [LARGE SCALE GENOMIC DNA]</scope>
    <source>
        <strain evidence="4">RS5460</strain>
    </source>
</reference>
<evidence type="ECO:0000313" key="4">
    <source>
        <dbReference type="Proteomes" id="UP001328107"/>
    </source>
</evidence>
<feature type="domain" description="BTB" evidence="1">
    <location>
        <begin position="56"/>
        <end position="105"/>
    </location>
</feature>
<feature type="non-terminal residue" evidence="3">
    <location>
        <position position="1"/>
    </location>
</feature>
<evidence type="ECO:0000259" key="1">
    <source>
        <dbReference type="PROSITE" id="PS50097"/>
    </source>
</evidence>
<dbReference type="PROSITE" id="PS50097">
    <property type="entry name" value="BTB"/>
    <property type="match status" value="1"/>
</dbReference>